<dbReference type="GO" id="GO:0003723">
    <property type="term" value="F:RNA binding"/>
    <property type="evidence" value="ECO:0007669"/>
    <property type="project" value="TreeGrafter"/>
</dbReference>
<feature type="region of interest" description="Disordered" evidence="7">
    <location>
        <begin position="766"/>
        <end position="947"/>
    </location>
</feature>
<comment type="catalytic activity">
    <reaction evidence="5">
        <text>uridine(54) in tRNA + S-adenosyl-L-methionine = 5-methyluridine(54) in tRNA + S-adenosyl-L-homocysteine + H(+)</text>
        <dbReference type="Rhea" id="RHEA:42712"/>
        <dbReference type="Rhea" id="RHEA-COMP:10167"/>
        <dbReference type="Rhea" id="RHEA-COMP:10193"/>
        <dbReference type="ChEBI" id="CHEBI:15378"/>
        <dbReference type="ChEBI" id="CHEBI:57856"/>
        <dbReference type="ChEBI" id="CHEBI:59789"/>
        <dbReference type="ChEBI" id="CHEBI:65315"/>
        <dbReference type="ChEBI" id="CHEBI:74447"/>
        <dbReference type="EC" id="2.1.1.35"/>
    </reaction>
    <physiologicalReaction direction="left-to-right" evidence="5">
        <dbReference type="Rhea" id="RHEA:42713"/>
    </physiologicalReaction>
</comment>
<evidence type="ECO:0000256" key="3">
    <source>
        <dbReference type="ARBA" id="ARBA00022691"/>
    </source>
</evidence>
<dbReference type="CDD" id="cd02440">
    <property type="entry name" value="AdoMet_MTases"/>
    <property type="match status" value="1"/>
</dbReference>
<feature type="compositionally biased region" description="Low complexity" evidence="7">
    <location>
        <begin position="822"/>
        <end position="832"/>
    </location>
</feature>
<proteinExistence type="inferred from homology"/>
<dbReference type="InterPro" id="IPR045850">
    <property type="entry name" value="TRM2_met"/>
</dbReference>
<keyword evidence="10" id="KW-1185">Reference proteome</keyword>
<keyword evidence="3 6" id="KW-0949">S-adenosyl-L-methionine</keyword>
<comment type="caution">
    <text evidence="6">Lacks conserved residue(s) required for the propagation of feature annotation.</text>
</comment>
<evidence type="ECO:0000256" key="7">
    <source>
        <dbReference type="SAM" id="MobiDB-lite"/>
    </source>
</evidence>
<dbReference type="EC" id="2.1.1.35" evidence="4"/>
<evidence type="ECO:0000313" key="9">
    <source>
        <dbReference type="EMBL" id="CAH0390138.1"/>
    </source>
</evidence>
<name>A0A9P0AEL7_BEMTA</name>
<feature type="compositionally biased region" description="Low complexity" evidence="7">
    <location>
        <begin position="881"/>
        <end position="892"/>
    </location>
</feature>
<organism evidence="9 10">
    <name type="scientific">Bemisia tabaci</name>
    <name type="common">Sweetpotato whitefly</name>
    <name type="synonym">Aleurodes tabaci</name>
    <dbReference type="NCBI Taxonomy" id="7038"/>
    <lineage>
        <taxon>Eukaryota</taxon>
        <taxon>Metazoa</taxon>
        <taxon>Ecdysozoa</taxon>
        <taxon>Arthropoda</taxon>
        <taxon>Hexapoda</taxon>
        <taxon>Insecta</taxon>
        <taxon>Pterygota</taxon>
        <taxon>Neoptera</taxon>
        <taxon>Paraneoptera</taxon>
        <taxon>Hemiptera</taxon>
        <taxon>Sternorrhyncha</taxon>
        <taxon>Aleyrodoidea</taxon>
        <taxon>Aleyrodidae</taxon>
        <taxon>Aleyrodinae</taxon>
        <taxon>Bemisia</taxon>
    </lineage>
</organism>
<feature type="compositionally biased region" description="Low complexity" evidence="7">
    <location>
        <begin position="1"/>
        <end position="21"/>
    </location>
</feature>
<dbReference type="InterPro" id="IPR010280">
    <property type="entry name" value="U5_MeTrfase_fam"/>
</dbReference>
<keyword evidence="1 6" id="KW-0489">Methyltransferase</keyword>
<gene>
    <name evidence="9" type="ORF">BEMITA_LOCUS8888</name>
</gene>
<dbReference type="Proteomes" id="UP001152759">
    <property type="component" value="Chromosome 5"/>
</dbReference>
<dbReference type="KEGG" id="btab:109036619"/>
<feature type="compositionally biased region" description="Basic and acidic residues" evidence="7">
    <location>
        <begin position="606"/>
        <end position="615"/>
    </location>
</feature>
<dbReference type="InterPro" id="IPR029063">
    <property type="entry name" value="SAM-dependent_MTases_sf"/>
</dbReference>
<dbReference type="AlphaFoldDB" id="A0A9P0AEL7"/>
<dbReference type="GO" id="GO:0006396">
    <property type="term" value="P:RNA processing"/>
    <property type="evidence" value="ECO:0007669"/>
    <property type="project" value="InterPro"/>
</dbReference>
<feature type="region of interest" description="Disordered" evidence="7">
    <location>
        <begin position="1"/>
        <end position="30"/>
    </location>
</feature>
<feature type="binding site" evidence="6">
    <location>
        <position position="448"/>
    </location>
    <ligand>
        <name>S-adenosyl-L-methionine</name>
        <dbReference type="ChEBI" id="CHEBI:59789"/>
    </ligand>
</feature>
<feature type="compositionally biased region" description="Polar residues" evidence="7">
    <location>
        <begin position="903"/>
        <end position="912"/>
    </location>
</feature>
<evidence type="ECO:0000259" key="8">
    <source>
        <dbReference type="Pfam" id="PF13847"/>
    </source>
</evidence>
<feature type="domain" description="Methyltransferase" evidence="8">
    <location>
        <begin position="439"/>
        <end position="504"/>
    </location>
</feature>
<dbReference type="Pfam" id="PF13847">
    <property type="entry name" value="Methyltransf_31"/>
    <property type="match status" value="1"/>
</dbReference>
<dbReference type="Gene3D" id="2.40.50.1070">
    <property type="match status" value="1"/>
</dbReference>
<accession>A0A9P0AEL7</accession>
<feature type="binding site" evidence="6">
    <location>
        <position position="469"/>
    </location>
    <ligand>
        <name>S-adenosyl-L-methionine</name>
        <dbReference type="ChEBI" id="CHEBI:59789"/>
    </ligand>
</feature>
<dbReference type="InterPro" id="IPR025714">
    <property type="entry name" value="Methyltranfer_dom"/>
</dbReference>
<evidence type="ECO:0000256" key="6">
    <source>
        <dbReference type="PROSITE-ProRule" id="PRU01024"/>
    </source>
</evidence>
<dbReference type="Gene3D" id="3.40.50.150">
    <property type="entry name" value="Vaccinia Virus protein VP39"/>
    <property type="match status" value="1"/>
</dbReference>
<comment type="similarity">
    <text evidence="6">Belongs to the class I-like SAM-binding methyltransferase superfamily. RNA M5U methyltransferase family.</text>
</comment>
<dbReference type="GO" id="GO:0032259">
    <property type="term" value="P:methylation"/>
    <property type="evidence" value="ECO:0007669"/>
    <property type="project" value="UniProtKB-KW"/>
</dbReference>
<feature type="compositionally biased region" description="Polar residues" evidence="7">
    <location>
        <begin position="842"/>
        <end position="860"/>
    </location>
</feature>
<keyword evidence="2 6" id="KW-0808">Transferase</keyword>
<sequence length="947" mass="105722">MTKAQMAAKTPAAKAPAATPPVQSAIKRRTRSKRYMNRAQQFKIKNAQVKEQTEAMLAAGRNKIKVSGLPRFYVINDPLLQSFLKTVRDDLKLNVVHTRFSKKGNAWLYLSFATEEEQVAALEKLKRFTWQGRTLISTLVTTDELKKEDDDEASASKKIKIEIPLEEQVLMSQIPFYSIDYEEQLSKKHEEAHSLLARVRDLMVRQGHAKEWCDKRCKELESDIPFALEKIRPCPMINEYRNKFDFVIGYKPHLETYGVGVRVKDAEDGTLQVGPIDELRNLPKPMIQLAKIFDGYINKDNHQHWLCFTVRKNSLDEYMVIAGATNIPKTTKTRGKPVAKQEPAEPAKPFDPVLLEQMKQDVTGLFKNVNFCKLKSIYLETERGRSKSDHDLHHLWGETQIKEKLGDLEIAISPSTFFRQNSSGTEVLCSVVEELADLTSETTLLDLFCGSGSLSLTLAKKCKHVIGVEVLESNLEDAKKNAELNGIKNCEFIAGKIEDEIEKILSNLQDKEVVVVLDPPRSGIHARIVHALRNFAFCKRFVYVCSNHKLPFRNLLDLSSVITEPKPKNKAFDTDPFLPVKVVPVDMTPHSLRSELVIQCDRQPKDQFKSIEEPKSTPATETTKVAAKKPNQQQQKKKVASPEKKFIPNRNSLRGVGGIRGVRGMRGMRGMVGMPRGSMAMRGGPPFNSAPYPVPPRAPNPGPPRANFERPAMNSAMYLDSIRDIERRAYEEGLVKGLERSAYQMGLAQGMNKPADKYMDWESPAERRQLELSRGDSWSSPPNPRGWDREAGGSKWNSSSASSDRFRDPAPSPWSSDYAQNSSGFGSSSSGFYPERAAARSWGSSTPSDFGFSRNASSSAMKVWDTAPSTKNSFGDSFGGSPWSKTSSFSSSPFNGEARRSAGFNSSMNSSFGAARNTRGGSNVRGNKPRGGTGGNFRGNKRGRGKF</sequence>
<reference evidence="9" key="1">
    <citation type="submission" date="2021-12" db="EMBL/GenBank/DDBJ databases">
        <authorList>
            <person name="King R."/>
        </authorList>
    </citation>
    <scope>NUCLEOTIDE SEQUENCE</scope>
</reference>
<feature type="compositionally biased region" description="Low complexity" evidence="7">
    <location>
        <begin position="624"/>
        <end position="634"/>
    </location>
</feature>
<evidence type="ECO:0000256" key="1">
    <source>
        <dbReference type="ARBA" id="ARBA00022603"/>
    </source>
</evidence>
<evidence type="ECO:0000313" key="10">
    <source>
        <dbReference type="Proteomes" id="UP001152759"/>
    </source>
</evidence>
<evidence type="ECO:0000256" key="5">
    <source>
        <dbReference type="ARBA" id="ARBA00047278"/>
    </source>
</evidence>
<dbReference type="GO" id="GO:0030697">
    <property type="term" value="F:tRNA (uracil(54)-C5)-methyltransferase activity, S-adenosyl methionine-dependent"/>
    <property type="evidence" value="ECO:0007669"/>
    <property type="project" value="UniProtKB-EC"/>
</dbReference>
<feature type="region of interest" description="Disordered" evidence="7">
    <location>
        <begin position="606"/>
        <end position="668"/>
    </location>
</feature>
<evidence type="ECO:0000256" key="2">
    <source>
        <dbReference type="ARBA" id="ARBA00022679"/>
    </source>
</evidence>
<feature type="binding site" evidence="6">
    <location>
        <position position="518"/>
    </location>
    <ligand>
        <name>S-adenosyl-L-methionine</name>
        <dbReference type="ChEBI" id="CHEBI:59789"/>
    </ligand>
</feature>
<protein>
    <recommendedName>
        <fullName evidence="4">tRNA (uracil(54)-C(5))-methyltransferase</fullName>
        <ecNumber evidence="4">2.1.1.35</ecNumber>
    </recommendedName>
</protein>
<evidence type="ECO:0000256" key="4">
    <source>
        <dbReference type="ARBA" id="ARBA00033763"/>
    </source>
</evidence>
<dbReference type="SUPFAM" id="SSF53335">
    <property type="entry name" value="S-adenosyl-L-methionine-dependent methyltransferases"/>
    <property type="match status" value="1"/>
</dbReference>
<dbReference type="PANTHER" id="PTHR45904">
    <property type="entry name" value="TRNA (URACIL-5-)-METHYLTRANSFERASE"/>
    <property type="match status" value="1"/>
</dbReference>
<dbReference type="PROSITE" id="PS51687">
    <property type="entry name" value="SAM_MT_RNA_M5U"/>
    <property type="match status" value="1"/>
</dbReference>
<dbReference type="EMBL" id="OU963866">
    <property type="protein sequence ID" value="CAH0390138.1"/>
    <property type="molecule type" value="Genomic_DNA"/>
</dbReference>
<dbReference type="PANTHER" id="PTHR45904:SF2">
    <property type="entry name" value="TRNA (URACIL-5-)-METHYLTRANSFERASE HOMOLOG A"/>
    <property type="match status" value="1"/>
</dbReference>